<dbReference type="RefSeq" id="WP_344799509.1">
    <property type="nucleotide sequence ID" value="NZ_BAABBN010000007.1"/>
</dbReference>
<sequence length="427" mass="45666">MKKALVLGVSALFAAGCVVGKTAPETTEEAVLSNYSDIAYAVFSDSLTTAESLKVAVDALVANPSQETLEAARAAWKVSRVPYQQSEVYRFGNSNVDDWEGDLNAWPLDEGLIDYVDPNYNRSATNLEEGEEVDQSATYSVITNSALDINNDGKADTAEISSSLIASLHELRGGEANVSRGYHAIEFLLWGQDLNGTNAGAGNRPFTDFVNGAGCTSGTVKADANTCVRRGQYLTVSTDMLIEDLQNMVAQWSPETEGNYRATLITEGQAGIKKALTGIGELAGGELAGERMRVALVANDPEDEHDCFSDNTHFSHYYNIKGIQNVYLGSYTRTNGDVVQGSSIKDLIAATDAKVAEQLAVKIEDARQAVNGLVESAESKENPQAFDQLIGPGNKEGNKVVQKAIDSLLLVTETTESAAKSIGITEL</sequence>
<dbReference type="PROSITE" id="PS51257">
    <property type="entry name" value="PROKAR_LIPOPROTEIN"/>
    <property type="match status" value="1"/>
</dbReference>
<keyword evidence="5" id="KW-1185">Reference proteome</keyword>
<evidence type="ECO:0000313" key="4">
    <source>
        <dbReference type="EMBL" id="GAA3932212.1"/>
    </source>
</evidence>
<name>A0ABP7MY97_9GAMM</name>
<accession>A0ABP7MY97</accession>
<organism evidence="4 5">
    <name type="scientific">Litoribacillus peritrichatus</name>
    <dbReference type="NCBI Taxonomy" id="718191"/>
    <lineage>
        <taxon>Bacteria</taxon>
        <taxon>Pseudomonadati</taxon>
        <taxon>Pseudomonadota</taxon>
        <taxon>Gammaproteobacteria</taxon>
        <taxon>Oceanospirillales</taxon>
        <taxon>Oceanospirillaceae</taxon>
        <taxon>Litoribacillus</taxon>
    </lineage>
</organism>
<gene>
    <name evidence="4" type="ORF">GCM10022277_31390</name>
</gene>
<evidence type="ECO:0000259" key="3">
    <source>
        <dbReference type="Pfam" id="PF09375"/>
    </source>
</evidence>
<dbReference type="Pfam" id="PF09375">
    <property type="entry name" value="Peptidase_M75"/>
    <property type="match status" value="1"/>
</dbReference>
<feature type="domain" description="Imelysin-like" evidence="3">
    <location>
        <begin position="40"/>
        <end position="408"/>
    </location>
</feature>
<dbReference type="EMBL" id="BAABBN010000007">
    <property type="protein sequence ID" value="GAA3932212.1"/>
    <property type="molecule type" value="Genomic_DNA"/>
</dbReference>
<dbReference type="Proteomes" id="UP001501565">
    <property type="component" value="Unassembled WGS sequence"/>
</dbReference>
<comment type="subcellular location">
    <subcellularLocation>
        <location evidence="1">Cell envelope</location>
    </subcellularLocation>
</comment>
<evidence type="ECO:0000256" key="1">
    <source>
        <dbReference type="ARBA" id="ARBA00004196"/>
    </source>
</evidence>
<dbReference type="CDD" id="cd14657">
    <property type="entry name" value="Imelysin_IrpA-like"/>
    <property type="match status" value="1"/>
</dbReference>
<reference evidence="5" key="1">
    <citation type="journal article" date="2019" name="Int. J. Syst. Evol. Microbiol.">
        <title>The Global Catalogue of Microorganisms (GCM) 10K type strain sequencing project: providing services to taxonomists for standard genome sequencing and annotation.</title>
        <authorList>
            <consortium name="The Broad Institute Genomics Platform"/>
            <consortium name="The Broad Institute Genome Sequencing Center for Infectious Disease"/>
            <person name="Wu L."/>
            <person name="Ma J."/>
        </authorList>
    </citation>
    <scope>NUCLEOTIDE SEQUENCE [LARGE SCALE GENOMIC DNA]</scope>
    <source>
        <strain evidence="5">JCM 17551</strain>
    </source>
</reference>
<dbReference type="InterPro" id="IPR018976">
    <property type="entry name" value="Imelysin-like"/>
</dbReference>
<dbReference type="Gene3D" id="1.20.1420.20">
    <property type="entry name" value="M75 peptidase, HXXE motif"/>
    <property type="match status" value="1"/>
</dbReference>
<dbReference type="InterPro" id="IPR038352">
    <property type="entry name" value="Imelysin_sf"/>
</dbReference>
<evidence type="ECO:0000256" key="2">
    <source>
        <dbReference type="ARBA" id="ARBA00022729"/>
    </source>
</evidence>
<protein>
    <submittedName>
        <fullName evidence="4">Imelysin family protein</fullName>
    </submittedName>
</protein>
<keyword evidence="2" id="KW-0732">Signal</keyword>
<comment type="caution">
    <text evidence="4">The sequence shown here is derived from an EMBL/GenBank/DDBJ whole genome shotgun (WGS) entry which is preliminary data.</text>
</comment>
<evidence type="ECO:0000313" key="5">
    <source>
        <dbReference type="Proteomes" id="UP001501565"/>
    </source>
</evidence>
<proteinExistence type="predicted"/>